<feature type="domain" description="Serine hydrolase" evidence="2">
    <location>
        <begin position="9"/>
        <end position="207"/>
    </location>
</feature>
<keyword evidence="5" id="KW-1185">Reference proteome</keyword>
<dbReference type="SUPFAM" id="SSF53474">
    <property type="entry name" value="alpha/beta-Hydrolases"/>
    <property type="match status" value="1"/>
</dbReference>
<evidence type="ECO:0000259" key="2">
    <source>
        <dbReference type="Pfam" id="PF03959"/>
    </source>
</evidence>
<dbReference type="PANTHER" id="PTHR48070:SF6">
    <property type="entry name" value="ESTERASE OVCA2"/>
    <property type="match status" value="1"/>
</dbReference>
<reference evidence="4 5" key="1">
    <citation type="submission" date="2019-03" db="EMBL/GenBank/DDBJ databases">
        <authorList>
            <person name="Gaulin E."/>
            <person name="Dumas B."/>
        </authorList>
    </citation>
    <scope>NUCLEOTIDE SEQUENCE [LARGE SCALE GENOMIC DNA]</scope>
    <source>
        <strain evidence="4">CBS 568.67</strain>
    </source>
</reference>
<evidence type="ECO:0000313" key="3">
    <source>
        <dbReference type="EMBL" id="KAF0695992.1"/>
    </source>
</evidence>
<organism evidence="4 5">
    <name type="scientific">Aphanomyces stellatus</name>
    <dbReference type="NCBI Taxonomy" id="120398"/>
    <lineage>
        <taxon>Eukaryota</taxon>
        <taxon>Sar</taxon>
        <taxon>Stramenopiles</taxon>
        <taxon>Oomycota</taxon>
        <taxon>Saprolegniomycetes</taxon>
        <taxon>Saprolegniales</taxon>
        <taxon>Verrucalvaceae</taxon>
        <taxon>Aphanomyces</taxon>
    </lineage>
</organism>
<evidence type="ECO:0000313" key="4">
    <source>
        <dbReference type="EMBL" id="VFT90045.1"/>
    </source>
</evidence>
<reference evidence="3" key="2">
    <citation type="submission" date="2019-06" db="EMBL/GenBank/DDBJ databases">
        <title>Genomics analysis of Aphanomyces spp. identifies a new class of oomycete effector associated with host adaptation.</title>
        <authorList>
            <person name="Gaulin E."/>
        </authorList>
    </citation>
    <scope>NUCLEOTIDE SEQUENCE</scope>
    <source>
        <strain evidence="3">CBS 578.67</strain>
    </source>
</reference>
<dbReference type="InterPro" id="IPR029058">
    <property type="entry name" value="AB_hydrolase_fold"/>
</dbReference>
<dbReference type="GO" id="GO:0005737">
    <property type="term" value="C:cytoplasm"/>
    <property type="evidence" value="ECO:0007669"/>
    <property type="project" value="TreeGrafter"/>
</dbReference>
<evidence type="ECO:0000256" key="1">
    <source>
        <dbReference type="ARBA" id="ARBA00022801"/>
    </source>
</evidence>
<dbReference type="PANTHER" id="PTHR48070">
    <property type="entry name" value="ESTERASE OVCA2"/>
    <property type="match status" value="1"/>
</dbReference>
<name>A0A485KZL3_9STRA</name>
<accession>A0A485KZL3</accession>
<sequence>MSPSTRPRPLRILCLHGCRTNTKILRLQLQCLQDSMGPSTQFRMVNAPFYTAADADLQGDFAGPFYEWYDYCGDKETSKSYAGQQRSLAFLVRQVDELGPFDAVLGFSQGAAMTTMLTAHYLAKKEAVPFKAVALFCGYIPRDGMPMELQLEPNTLKYYLDIPSIHVIGTQDYLYKYGRELVTAYEPTTARLFEHGAGHRLPPAPTYKAMYREIAATLRRMCG</sequence>
<keyword evidence="1" id="KW-0378">Hydrolase</keyword>
<gene>
    <name evidence="4" type="primary">Aste57867_13205</name>
    <name evidence="3" type="ORF">As57867_013156</name>
    <name evidence="4" type="ORF">ASTE57867_13205</name>
</gene>
<dbReference type="OrthoDB" id="414698at2759"/>
<dbReference type="InterPro" id="IPR050593">
    <property type="entry name" value="LovG"/>
</dbReference>
<evidence type="ECO:0000313" key="5">
    <source>
        <dbReference type="Proteomes" id="UP000332933"/>
    </source>
</evidence>
<proteinExistence type="predicted"/>
<dbReference type="Gene3D" id="3.40.50.1820">
    <property type="entry name" value="alpha/beta hydrolase"/>
    <property type="match status" value="1"/>
</dbReference>
<dbReference type="EMBL" id="CAADRA010005459">
    <property type="protein sequence ID" value="VFT90045.1"/>
    <property type="molecule type" value="Genomic_DNA"/>
</dbReference>
<dbReference type="GO" id="GO:0005634">
    <property type="term" value="C:nucleus"/>
    <property type="evidence" value="ECO:0007669"/>
    <property type="project" value="TreeGrafter"/>
</dbReference>
<dbReference type="AlphaFoldDB" id="A0A485KZL3"/>
<dbReference type="Proteomes" id="UP000332933">
    <property type="component" value="Unassembled WGS sequence"/>
</dbReference>
<dbReference type="GO" id="GO:0016787">
    <property type="term" value="F:hydrolase activity"/>
    <property type="evidence" value="ECO:0007669"/>
    <property type="project" value="UniProtKB-KW"/>
</dbReference>
<protein>
    <submittedName>
        <fullName evidence="4">Aste57867_13205 protein</fullName>
    </submittedName>
</protein>
<dbReference type="EMBL" id="VJMH01005438">
    <property type="protein sequence ID" value="KAF0695992.1"/>
    <property type="molecule type" value="Genomic_DNA"/>
</dbReference>
<dbReference type="InterPro" id="IPR005645">
    <property type="entry name" value="FSH-like_dom"/>
</dbReference>
<dbReference type="Pfam" id="PF03959">
    <property type="entry name" value="FSH1"/>
    <property type="match status" value="1"/>
</dbReference>